<keyword evidence="1" id="KW-0813">Transport</keyword>
<name>A0A2P5K877_9BURK</name>
<feature type="transmembrane region" description="Helical" evidence="2">
    <location>
        <begin position="429"/>
        <end position="446"/>
    </location>
</feature>
<evidence type="ECO:0000256" key="2">
    <source>
        <dbReference type="SAM" id="Phobius"/>
    </source>
</evidence>
<feature type="transmembrane region" description="Helical" evidence="2">
    <location>
        <begin position="190"/>
        <end position="216"/>
    </location>
</feature>
<keyword evidence="4" id="KW-1185">Reference proteome</keyword>
<dbReference type="OrthoDB" id="8584824at2"/>
<keyword evidence="1" id="KW-0769">Symport</keyword>
<organism evidence="3 4">
    <name type="scientific">Mycetohabitans endofungorum</name>
    <dbReference type="NCBI Taxonomy" id="417203"/>
    <lineage>
        <taxon>Bacteria</taxon>
        <taxon>Pseudomonadati</taxon>
        <taxon>Pseudomonadota</taxon>
        <taxon>Betaproteobacteria</taxon>
        <taxon>Burkholderiales</taxon>
        <taxon>Burkholderiaceae</taxon>
        <taxon>Mycetohabitans</taxon>
    </lineage>
</organism>
<feature type="transmembrane region" description="Helical" evidence="2">
    <location>
        <begin position="126"/>
        <end position="148"/>
    </location>
</feature>
<keyword evidence="1 2" id="KW-0472">Membrane</keyword>
<reference evidence="3 4" key="1">
    <citation type="submission" date="2018-01" db="EMBL/GenBank/DDBJ databases">
        <title>Genomic Encyclopedia of Type Strains, Phase III (KMG-III): the genomes of soil and plant-associated and newly described type strains.</title>
        <authorList>
            <person name="Whitman W."/>
        </authorList>
    </citation>
    <scope>NUCLEOTIDE SEQUENCE [LARGE SCALE GENOMIC DNA]</scope>
    <source>
        <strain evidence="3 4">HKI456</strain>
    </source>
</reference>
<accession>A0A2P5K877</accession>
<dbReference type="GO" id="GO:0005886">
    <property type="term" value="C:plasma membrane"/>
    <property type="evidence" value="ECO:0007669"/>
    <property type="project" value="UniProtKB-UniRule"/>
</dbReference>
<evidence type="ECO:0000313" key="4">
    <source>
        <dbReference type="Proteomes" id="UP000243096"/>
    </source>
</evidence>
<feature type="transmembrane region" description="Helical" evidence="2">
    <location>
        <begin position="334"/>
        <end position="354"/>
    </location>
</feature>
<feature type="transmembrane region" description="Helical" evidence="2">
    <location>
        <begin position="366"/>
        <end position="385"/>
    </location>
</feature>
<dbReference type="GO" id="GO:0015293">
    <property type="term" value="F:symporter activity"/>
    <property type="evidence" value="ECO:0007669"/>
    <property type="project" value="UniProtKB-UniRule"/>
</dbReference>
<gene>
    <name evidence="3" type="ORF">B0O95_11288</name>
</gene>
<evidence type="ECO:0000256" key="1">
    <source>
        <dbReference type="PIRNR" id="PIRNR005348"/>
    </source>
</evidence>
<dbReference type="InterPro" id="IPR004679">
    <property type="entry name" value="2-OHcarboxylate_transport"/>
</dbReference>
<keyword evidence="2" id="KW-1133">Transmembrane helix</keyword>
<feature type="transmembrane region" description="Helical" evidence="2">
    <location>
        <begin position="67"/>
        <end position="83"/>
    </location>
</feature>
<dbReference type="PANTHER" id="PTHR40033">
    <property type="entry name" value="NA(+)-MALATE SYMPORTER"/>
    <property type="match status" value="1"/>
</dbReference>
<dbReference type="Pfam" id="PF03390">
    <property type="entry name" value="2HCT"/>
    <property type="match status" value="1"/>
</dbReference>
<dbReference type="RefSeq" id="WP_104078121.1">
    <property type="nucleotide sequence ID" value="NZ_CP062179.1"/>
</dbReference>
<feature type="transmembrane region" description="Helical" evidence="2">
    <location>
        <begin position="42"/>
        <end position="61"/>
    </location>
</feature>
<dbReference type="PANTHER" id="PTHR40033:SF1">
    <property type="entry name" value="CITRATE-SODIUM SYMPORTER"/>
    <property type="match status" value="1"/>
</dbReference>
<feature type="transmembrane region" description="Helical" evidence="2">
    <location>
        <begin position="160"/>
        <end position="184"/>
    </location>
</feature>
<dbReference type="Proteomes" id="UP000243096">
    <property type="component" value="Unassembled WGS sequence"/>
</dbReference>
<dbReference type="GO" id="GO:0008514">
    <property type="term" value="F:organic anion transmembrane transporter activity"/>
    <property type="evidence" value="ECO:0007669"/>
    <property type="project" value="InterPro"/>
</dbReference>
<dbReference type="EMBL" id="PRDW01000012">
    <property type="protein sequence ID" value="PPB82911.1"/>
    <property type="molecule type" value="Genomic_DNA"/>
</dbReference>
<sequence length="450" mass="47576">MAMPPIAARSTRQFLRQVLLFRFRGFCASACWQWLMKRHIGIIPVPAYGLILACLSALVALEKLPSELPVLIAALAVVGFTCFEIGARMPVLRHMGGPVIVTLLLPSCLTHHQWLPTDLIVSIRELWAATNILYLFCILVIAGCLLGMDRQVLIKGIVRFCVPVVAGSVTAALAGTATGVGFGLSAHDTFFFIVVPIMAGGIGEGAIPLTIGYAALLQQPQGQLFAQVVPAIVLGNLGAISGAAILHRVSRSWSQDTQAWLTTADNTTLLCRKAVPIEHIAAAATIAISLYFAGLVIQHFTGLPAPIGMLGFAVLIKLLGAVPTHLEHGAHWNYRFFACAVSYPLLCGVGITLMPWDAVIAALSPVHLVTALVTVLVLMTTGFLVGRWTGLPAIESALVNACHSGMGSVGDLAILTAANRLPLMPFAQLATRIGGALTVMVALLLLSQGV</sequence>
<protein>
    <submittedName>
        <fullName evidence="3">Na+/citrate or Na+/malate symporter</fullName>
    </submittedName>
</protein>
<proteinExistence type="inferred from homology"/>
<comment type="caution">
    <text evidence="3">The sequence shown here is derived from an EMBL/GenBank/DDBJ whole genome shotgun (WGS) entry which is preliminary data.</text>
</comment>
<feature type="transmembrane region" description="Helical" evidence="2">
    <location>
        <begin position="280"/>
        <end position="297"/>
    </location>
</feature>
<feature type="transmembrane region" description="Helical" evidence="2">
    <location>
        <begin position="303"/>
        <end position="322"/>
    </location>
</feature>
<dbReference type="PIRSF" id="PIRSF005348">
    <property type="entry name" value="YxkH"/>
    <property type="match status" value="1"/>
</dbReference>
<dbReference type="AlphaFoldDB" id="A0A2P5K877"/>
<comment type="similarity">
    <text evidence="1">Belongs to the 2-hydroxycarboxylate transporter (2-HCT) (TC 2.A.24) family.</text>
</comment>
<evidence type="ECO:0000313" key="3">
    <source>
        <dbReference type="EMBL" id="PPB82911.1"/>
    </source>
</evidence>
<keyword evidence="2" id="KW-0812">Transmembrane</keyword>